<sequence length="189" mass="21074">MSTMFRPHKASKDMPTRMRGNTMGSFIMRSCQRGTYVIDSLIADTTAPPSSIASSVPSVPSVPLICDLVKFTPFAPAITATIPRWTSQGFARTFPFRIPYSDPHGDTVLKGRATVTDPAREMELITPSFRRWEPSGTDWCAFIYWRSRQLGSMGRPPRCAIYSVRPHGPETSRQQDYRKSGSVIKPISG</sequence>
<feature type="compositionally biased region" description="Basic and acidic residues" evidence="1">
    <location>
        <begin position="167"/>
        <end position="179"/>
    </location>
</feature>
<reference evidence="2" key="1">
    <citation type="journal article" date="2020" name="Stud. Mycol.">
        <title>101 Dothideomycetes genomes: a test case for predicting lifestyles and emergence of pathogens.</title>
        <authorList>
            <person name="Haridas S."/>
            <person name="Albert R."/>
            <person name="Binder M."/>
            <person name="Bloem J."/>
            <person name="Labutti K."/>
            <person name="Salamov A."/>
            <person name="Andreopoulos B."/>
            <person name="Baker S."/>
            <person name="Barry K."/>
            <person name="Bills G."/>
            <person name="Bluhm B."/>
            <person name="Cannon C."/>
            <person name="Castanera R."/>
            <person name="Culley D."/>
            <person name="Daum C."/>
            <person name="Ezra D."/>
            <person name="Gonzalez J."/>
            <person name="Henrissat B."/>
            <person name="Kuo A."/>
            <person name="Liang C."/>
            <person name="Lipzen A."/>
            <person name="Lutzoni F."/>
            <person name="Magnuson J."/>
            <person name="Mondo S."/>
            <person name="Nolan M."/>
            <person name="Ohm R."/>
            <person name="Pangilinan J."/>
            <person name="Park H.-J."/>
            <person name="Ramirez L."/>
            <person name="Alfaro M."/>
            <person name="Sun H."/>
            <person name="Tritt A."/>
            <person name="Yoshinaga Y."/>
            <person name="Zwiers L.-H."/>
            <person name="Turgeon B."/>
            <person name="Goodwin S."/>
            <person name="Spatafora J."/>
            <person name="Crous P."/>
            <person name="Grigoriev I."/>
        </authorList>
    </citation>
    <scope>NUCLEOTIDE SEQUENCE</scope>
    <source>
        <strain evidence="2">CBS 269.34</strain>
    </source>
</reference>
<proteinExistence type="predicted"/>
<organism evidence="2 3">
    <name type="scientific">Lophium mytilinum</name>
    <dbReference type="NCBI Taxonomy" id="390894"/>
    <lineage>
        <taxon>Eukaryota</taxon>
        <taxon>Fungi</taxon>
        <taxon>Dikarya</taxon>
        <taxon>Ascomycota</taxon>
        <taxon>Pezizomycotina</taxon>
        <taxon>Dothideomycetes</taxon>
        <taxon>Pleosporomycetidae</taxon>
        <taxon>Mytilinidiales</taxon>
        <taxon>Mytilinidiaceae</taxon>
        <taxon>Lophium</taxon>
    </lineage>
</organism>
<gene>
    <name evidence="2" type="ORF">BU16DRAFT_544965</name>
</gene>
<dbReference type="AlphaFoldDB" id="A0A6A6Q8N5"/>
<accession>A0A6A6Q8N5</accession>
<name>A0A6A6Q8N5_9PEZI</name>
<dbReference type="EMBL" id="MU004200">
    <property type="protein sequence ID" value="KAF2488808.1"/>
    <property type="molecule type" value="Genomic_DNA"/>
</dbReference>
<evidence type="ECO:0000313" key="3">
    <source>
        <dbReference type="Proteomes" id="UP000799750"/>
    </source>
</evidence>
<protein>
    <submittedName>
        <fullName evidence="2">Uncharacterized protein</fullName>
    </submittedName>
</protein>
<dbReference type="Proteomes" id="UP000799750">
    <property type="component" value="Unassembled WGS sequence"/>
</dbReference>
<keyword evidence="3" id="KW-1185">Reference proteome</keyword>
<feature type="region of interest" description="Disordered" evidence="1">
    <location>
        <begin position="164"/>
        <end position="189"/>
    </location>
</feature>
<evidence type="ECO:0000313" key="2">
    <source>
        <dbReference type="EMBL" id="KAF2488808.1"/>
    </source>
</evidence>
<evidence type="ECO:0000256" key="1">
    <source>
        <dbReference type="SAM" id="MobiDB-lite"/>
    </source>
</evidence>